<dbReference type="AlphaFoldDB" id="A0A2X3DGH6"/>
<dbReference type="EMBL" id="UAWL01000006">
    <property type="protein sequence ID" value="SQB97350.1"/>
    <property type="molecule type" value="Genomic_DNA"/>
</dbReference>
<feature type="transmembrane region" description="Helical" evidence="1">
    <location>
        <begin position="6"/>
        <end position="27"/>
    </location>
</feature>
<sequence length="33" mass="3814">MEPLEIVLLVFLAVFLIVSVAVYIYFVNNKKDL</sequence>
<reference evidence="2 3" key="1">
    <citation type="submission" date="2018-06" db="EMBL/GenBank/DDBJ databases">
        <authorList>
            <consortium name="Pathogen Informatics"/>
            <person name="Doyle S."/>
        </authorList>
    </citation>
    <scope>NUCLEOTIDE SEQUENCE [LARGE SCALE GENOMIC DNA]</scope>
    <source>
        <strain evidence="2 3">NCTC13102</strain>
    </source>
</reference>
<dbReference type="Proteomes" id="UP000250166">
    <property type="component" value="Unassembled WGS sequence"/>
</dbReference>
<accession>A0A2X3DGH6</accession>
<proteinExistence type="predicted"/>
<evidence type="ECO:0000313" key="3">
    <source>
        <dbReference type="Proteomes" id="UP000250166"/>
    </source>
</evidence>
<name>A0A2X3DGH6_9HELI</name>
<keyword evidence="1" id="KW-0812">Transmembrane</keyword>
<gene>
    <name evidence="2" type="ORF">NCTC13102_00081</name>
</gene>
<evidence type="ECO:0000313" key="2">
    <source>
        <dbReference type="EMBL" id="SQB97350.1"/>
    </source>
</evidence>
<organism evidence="2 3">
    <name type="scientific">Helicobacter fennelliae</name>
    <dbReference type="NCBI Taxonomy" id="215"/>
    <lineage>
        <taxon>Bacteria</taxon>
        <taxon>Pseudomonadati</taxon>
        <taxon>Campylobacterota</taxon>
        <taxon>Epsilonproteobacteria</taxon>
        <taxon>Campylobacterales</taxon>
        <taxon>Helicobacteraceae</taxon>
        <taxon>Helicobacter</taxon>
    </lineage>
</organism>
<evidence type="ECO:0000256" key="1">
    <source>
        <dbReference type="SAM" id="Phobius"/>
    </source>
</evidence>
<protein>
    <submittedName>
        <fullName evidence="2">Uncharacterized protein</fullName>
    </submittedName>
</protein>
<keyword evidence="1" id="KW-0472">Membrane</keyword>
<keyword evidence="1" id="KW-1133">Transmembrane helix</keyword>